<keyword evidence="8 10" id="KW-0811">Translocation</keyword>
<dbReference type="Pfam" id="PF03840">
    <property type="entry name" value="SecG"/>
    <property type="match status" value="1"/>
</dbReference>
<keyword evidence="6 10" id="KW-0653">Protein transport</keyword>
<dbReference type="GO" id="GO:0065002">
    <property type="term" value="P:intracellular protein transmembrane transport"/>
    <property type="evidence" value="ECO:0007669"/>
    <property type="project" value="TreeGrafter"/>
</dbReference>
<dbReference type="PANTHER" id="PTHR34182:SF1">
    <property type="entry name" value="PROTEIN-EXPORT MEMBRANE PROTEIN SECG"/>
    <property type="match status" value="1"/>
</dbReference>
<dbReference type="EMBL" id="FQTV01000007">
    <property type="protein sequence ID" value="SHF31162.1"/>
    <property type="molecule type" value="Genomic_DNA"/>
</dbReference>
<keyword evidence="13" id="KW-1185">Reference proteome</keyword>
<evidence type="ECO:0000256" key="7">
    <source>
        <dbReference type="ARBA" id="ARBA00022989"/>
    </source>
</evidence>
<evidence type="ECO:0000256" key="4">
    <source>
        <dbReference type="ARBA" id="ARBA00022475"/>
    </source>
</evidence>
<accession>A0A1M5AML7</accession>
<dbReference type="Proteomes" id="UP000184509">
    <property type="component" value="Unassembled WGS sequence"/>
</dbReference>
<dbReference type="OrthoDB" id="1122493at2"/>
<keyword evidence="7" id="KW-1133">Transmembrane helix</keyword>
<keyword evidence="3 10" id="KW-0813">Transport</keyword>
<feature type="region of interest" description="Disordered" evidence="11">
    <location>
        <begin position="81"/>
        <end position="141"/>
    </location>
</feature>
<keyword evidence="4 10" id="KW-1003">Cell membrane</keyword>
<dbReference type="AlphaFoldDB" id="A0A1M5AML7"/>
<gene>
    <name evidence="12" type="ORF">SAMN05444405_10733</name>
</gene>
<dbReference type="GO" id="GO:0009306">
    <property type="term" value="P:protein secretion"/>
    <property type="evidence" value="ECO:0007669"/>
    <property type="project" value="UniProtKB-UniRule"/>
</dbReference>
<dbReference type="GO" id="GO:0043952">
    <property type="term" value="P:protein transport by the Sec complex"/>
    <property type="evidence" value="ECO:0007669"/>
    <property type="project" value="TreeGrafter"/>
</dbReference>
<name>A0A1M5AML7_9BACE</name>
<evidence type="ECO:0000256" key="10">
    <source>
        <dbReference type="RuleBase" id="RU365087"/>
    </source>
</evidence>
<evidence type="ECO:0000313" key="12">
    <source>
        <dbReference type="EMBL" id="SHF31162.1"/>
    </source>
</evidence>
<keyword evidence="9" id="KW-0472">Membrane</keyword>
<feature type="compositionally biased region" description="Low complexity" evidence="11">
    <location>
        <begin position="102"/>
        <end position="141"/>
    </location>
</feature>
<dbReference type="GO" id="GO:0015450">
    <property type="term" value="F:protein-transporting ATPase activity"/>
    <property type="evidence" value="ECO:0007669"/>
    <property type="project" value="UniProtKB-UniRule"/>
</dbReference>
<dbReference type="NCBIfam" id="TIGR00810">
    <property type="entry name" value="secG"/>
    <property type="match status" value="1"/>
</dbReference>
<evidence type="ECO:0000256" key="9">
    <source>
        <dbReference type="ARBA" id="ARBA00023136"/>
    </source>
</evidence>
<sequence>MYLLLIILIVIAAILLSFIVLIQNSKGGGLSSGFSSSNQIMGVRKTTDFLEKATWGLAAAIVVLSIITSYTMPANTAEGSAILEQAQKEEKTNPMNTPAGFATPKTETAPAAAPAQAPAAGSSEATPAAAPAQQAPAKPAK</sequence>
<dbReference type="GO" id="GO:0005886">
    <property type="term" value="C:plasma membrane"/>
    <property type="evidence" value="ECO:0007669"/>
    <property type="project" value="UniProtKB-SubCell"/>
</dbReference>
<protein>
    <recommendedName>
        <fullName evidence="10">Protein-export membrane protein SecG</fullName>
    </recommendedName>
</protein>
<evidence type="ECO:0000256" key="5">
    <source>
        <dbReference type="ARBA" id="ARBA00022692"/>
    </source>
</evidence>
<evidence type="ECO:0000313" key="13">
    <source>
        <dbReference type="Proteomes" id="UP000184509"/>
    </source>
</evidence>
<keyword evidence="5" id="KW-0812">Transmembrane</keyword>
<reference evidence="12 13" key="1">
    <citation type="submission" date="2016-11" db="EMBL/GenBank/DDBJ databases">
        <authorList>
            <person name="Jaros S."/>
            <person name="Januszkiewicz K."/>
            <person name="Wedrychowicz H."/>
        </authorList>
    </citation>
    <scope>NUCLEOTIDE SEQUENCE [LARGE SCALE GENOMIC DNA]</scope>
    <source>
        <strain evidence="12 13">DSM 26991</strain>
    </source>
</reference>
<dbReference type="RefSeq" id="WP_073401011.1">
    <property type="nucleotide sequence ID" value="NZ_FQTV01000007.1"/>
</dbReference>
<comment type="function">
    <text evidence="10">Involved in protein export. Participates in an early event of protein translocation.</text>
</comment>
<evidence type="ECO:0000256" key="1">
    <source>
        <dbReference type="ARBA" id="ARBA00004651"/>
    </source>
</evidence>
<evidence type="ECO:0000256" key="6">
    <source>
        <dbReference type="ARBA" id="ARBA00022927"/>
    </source>
</evidence>
<dbReference type="InterPro" id="IPR004692">
    <property type="entry name" value="SecG"/>
</dbReference>
<evidence type="ECO:0000256" key="2">
    <source>
        <dbReference type="ARBA" id="ARBA00008445"/>
    </source>
</evidence>
<evidence type="ECO:0000256" key="8">
    <source>
        <dbReference type="ARBA" id="ARBA00023010"/>
    </source>
</evidence>
<proteinExistence type="inferred from homology"/>
<organism evidence="12 13">
    <name type="scientific">Bacteroides luti</name>
    <dbReference type="NCBI Taxonomy" id="1297750"/>
    <lineage>
        <taxon>Bacteria</taxon>
        <taxon>Pseudomonadati</taxon>
        <taxon>Bacteroidota</taxon>
        <taxon>Bacteroidia</taxon>
        <taxon>Bacteroidales</taxon>
        <taxon>Bacteroidaceae</taxon>
        <taxon>Bacteroides</taxon>
    </lineage>
</organism>
<dbReference type="STRING" id="1297750.SAMN05444405_10733"/>
<dbReference type="PANTHER" id="PTHR34182">
    <property type="entry name" value="PROTEIN-EXPORT MEMBRANE PROTEIN SECG"/>
    <property type="match status" value="1"/>
</dbReference>
<comment type="similarity">
    <text evidence="2 10">Belongs to the SecG family.</text>
</comment>
<evidence type="ECO:0000256" key="11">
    <source>
        <dbReference type="SAM" id="MobiDB-lite"/>
    </source>
</evidence>
<evidence type="ECO:0000256" key="3">
    <source>
        <dbReference type="ARBA" id="ARBA00022448"/>
    </source>
</evidence>
<comment type="subcellular location">
    <subcellularLocation>
        <location evidence="1 10">Cell membrane</location>
        <topology evidence="1 10">Multi-pass membrane protein</topology>
    </subcellularLocation>
</comment>